<evidence type="ECO:0000256" key="1">
    <source>
        <dbReference type="ARBA" id="ARBA00004141"/>
    </source>
</evidence>
<dbReference type="InterPro" id="IPR018499">
    <property type="entry name" value="Tetraspanin/Peripherin"/>
</dbReference>
<dbReference type="Pfam" id="PF00335">
    <property type="entry name" value="Tetraspanin"/>
    <property type="match status" value="1"/>
</dbReference>
<name>A0A8B8GND7_9HEMI</name>
<keyword evidence="8" id="KW-1185">Reference proteome</keyword>
<evidence type="ECO:0000256" key="4">
    <source>
        <dbReference type="ARBA" id="ARBA00022989"/>
    </source>
</evidence>
<protein>
    <recommendedName>
        <fullName evidence="7">Tetraspanin</fullName>
    </recommendedName>
</protein>
<gene>
    <name evidence="9" type="primary">LOC112693782</name>
</gene>
<dbReference type="GO" id="GO:0005886">
    <property type="term" value="C:plasma membrane"/>
    <property type="evidence" value="ECO:0007669"/>
    <property type="project" value="TreeGrafter"/>
</dbReference>
<evidence type="ECO:0000313" key="9">
    <source>
        <dbReference type="RefSeq" id="XP_025424774.1"/>
    </source>
</evidence>
<dbReference type="Gene3D" id="1.10.1450.10">
    <property type="entry name" value="Tetraspanin"/>
    <property type="match status" value="1"/>
</dbReference>
<dbReference type="InterPro" id="IPR000301">
    <property type="entry name" value="Tetraspanin_animals"/>
</dbReference>
<accession>A0A8B8GND7</accession>
<feature type="disulfide bond" evidence="6">
    <location>
        <begin position="145"/>
        <end position="167"/>
    </location>
</feature>
<keyword evidence="5 7" id="KW-0472">Membrane</keyword>
<feature type="transmembrane region" description="Helical" evidence="7">
    <location>
        <begin position="206"/>
        <end position="231"/>
    </location>
</feature>
<feature type="transmembrane region" description="Helical" evidence="7">
    <location>
        <begin position="12"/>
        <end position="34"/>
    </location>
</feature>
<dbReference type="SUPFAM" id="SSF48652">
    <property type="entry name" value="Tetraspanin"/>
    <property type="match status" value="1"/>
</dbReference>
<dbReference type="AlphaFoldDB" id="A0A8B8GND7"/>
<evidence type="ECO:0000313" key="8">
    <source>
        <dbReference type="Proteomes" id="UP000694846"/>
    </source>
</evidence>
<comment type="similarity">
    <text evidence="2 7">Belongs to the tetraspanin (TM4SF) family.</text>
</comment>
<feature type="transmembrane region" description="Helical" evidence="7">
    <location>
        <begin position="81"/>
        <end position="105"/>
    </location>
</feature>
<proteinExistence type="inferred from homology"/>
<dbReference type="OrthoDB" id="5982705at2759"/>
<dbReference type="RefSeq" id="XP_025424774.1">
    <property type="nucleotide sequence ID" value="XM_025568989.1"/>
</dbReference>
<evidence type="ECO:0000256" key="6">
    <source>
        <dbReference type="PIRSR" id="PIRSR002419-1"/>
    </source>
</evidence>
<dbReference type="Proteomes" id="UP000694846">
    <property type="component" value="Unplaced"/>
</dbReference>
<dbReference type="PRINTS" id="PR00259">
    <property type="entry name" value="TMFOUR"/>
</dbReference>
<feature type="transmembrane region" description="Helical" evidence="7">
    <location>
        <begin position="54"/>
        <end position="74"/>
    </location>
</feature>
<evidence type="ECO:0000256" key="3">
    <source>
        <dbReference type="ARBA" id="ARBA00022692"/>
    </source>
</evidence>
<keyword evidence="6" id="KW-1015">Disulfide bond</keyword>
<evidence type="ECO:0000256" key="2">
    <source>
        <dbReference type="ARBA" id="ARBA00006840"/>
    </source>
</evidence>
<reference evidence="9" key="1">
    <citation type="submission" date="2025-08" db="UniProtKB">
        <authorList>
            <consortium name="RefSeq"/>
        </authorList>
    </citation>
    <scope>IDENTIFICATION</scope>
    <source>
        <tissue evidence="9">Whole body</tissue>
    </source>
</reference>
<sequence>METRSIFIVKYMLYVFNVIFGITGVALIIIGTIVIVDLGRFSNYLSVSITAPPILFIVLGIFIIATSIFGFYCIDKENVNYLIVFTILLLSVLLMEVFLAIMSSISKDNFNNNLRFSLKTSMGKYSFEENDRQSWAVVQRKLECCGVDTPRDWSIIFPENLVPVTCCQNLPIEVGALCRNLFDDRIIYQKGCYNILNSRVRNRLTIVMYIALAFALLQFIGVVLSCSYTYLLKNSQGSNGAHNILPSK</sequence>
<dbReference type="PANTHER" id="PTHR19282">
    <property type="entry name" value="TETRASPANIN"/>
    <property type="match status" value="1"/>
</dbReference>
<dbReference type="PIRSF" id="PIRSF002419">
    <property type="entry name" value="Tetraspanin"/>
    <property type="match status" value="1"/>
</dbReference>
<evidence type="ECO:0000256" key="7">
    <source>
        <dbReference type="RuleBase" id="RU361218"/>
    </source>
</evidence>
<keyword evidence="3 7" id="KW-0812">Transmembrane</keyword>
<organism evidence="8 9">
    <name type="scientific">Sipha flava</name>
    <name type="common">yellow sugarcane aphid</name>
    <dbReference type="NCBI Taxonomy" id="143950"/>
    <lineage>
        <taxon>Eukaryota</taxon>
        <taxon>Metazoa</taxon>
        <taxon>Ecdysozoa</taxon>
        <taxon>Arthropoda</taxon>
        <taxon>Hexapoda</taxon>
        <taxon>Insecta</taxon>
        <taxon>Pterygota</taxon>
        <taxon>Neoptera</taxon>
        <taxon>Paraneoptera</taxon>
        <taxon>Hemiptera</taxon>
        <taxon>Sternorrhyncha</taxon>
        <taxon>Aphidomorpha</taxon>
        <taxon>Aphidoidea</taxon>
        <taxon>Aphididae</taxon>
        <taxon>Sipha</taxon>
    </lineage>
</organism>
<dbReference type="GeneID" id="112693782"/>
<keyword evidence="4 7" id="KW-1133">Transmembrane helix</keyword>
<comment type="subcellular location">
    <subcellularLocation>
        <location evidence="1 7">Membrane</location>
        <topology evidence="1 7">Multi-pass membrane protein</topology>
    </subcellularLocation>
</comment>
<evidence type="ECO:0000256" key="5">
    <source>
        <dbReference type="ARBA" id="ARBA00023136"/>
    </source>
</evidence>
<dbReference type="PANTHER" id="PTHR19282:SF544">
    <property type="entry name" value="TETRASPANIN"/>
    <property type="match status" value="1"/>
</dbReference>
<dbReference type="InterPro" id="IPR008952">
    <property type="entry name" value="Tetraspanin_EC2_sf"/>
</dbReference>